<protein>
    <submittedName>
        <fullName evidence="1">Uncharacterized protein</fullName>
    </submittedName>
</protein>
<name>A0AAV2DXY5_9ROSI</name>
<gene>
    <name evidence="1" type="ORF">LTRI10_LOCUS19977</name>
</gene>
<proteinExistence type="predicted"/>
<dbReference type="AlphaFoldDB" id="A0AAV2DXY5"/>
<sequence>MCTTDTCMEGKRRVDRMVYRYPNRLGGSLLHEELLITTRKEVDVMLEFLNANNISKAEMFVYTEEVEGGGGHFGDGQTSGIHDLVEYMKIISIKVTMIIIPTMSTKKEVEVIINPSHHIKKKPNEATIP</sequence>
<reference evidence="1 2" key="1">
    <citation type="submission" date="2024-04" db="EMBL/GenBank/DDBJ databases">
        <authorList>
            <person name="Fracassetti M."/>
        </authorList>
    </citation>
    <scope>NUCLEOTIDE SEQUENCE [LARGE SCALE GENOMIC DNA]</scope>
</reference>
<keyword evidence="2" id="KW-1185">Reference proteome</keyword>
<dbReference type="EMBL" id="OZ034816">
    <property type="protein sequence ID" value="CAL1378392.1"/>
    <property type="molecule type" value="Genomic_DNA"/>
</dbReference>
<evidence type="ECO:0000313" key="1">
    <source>
        <dbReference type="EMBL" id="CAL1378392.1"/>
    </source>
</evidence>
<dbReference type="Proteomes" id="UP001497516">
    <property type="component" value="Chromosome 3"/>
</dbReference>
<accession>A0AAV2DXY5</accession>
<evidence type="ECO:0000313" key="2">
    <source>
        <dbReference type="Proteomes" id="UP001497516"/>
    </source>
</evidence>
<organism evidence="1 2">
    <name type="scientific">Linum trigynum</name>
    <dbReference type="NCBI Taxonomy" id="586398"/>
    <lineage>
        <taxon>Eukaryota</taxon>
        <taxon>Viridiplantae</taxon>
        <taxon>Streptophyta</taxon>
        <taxon>Embryophyta</taxon>
        <taxon>Tracheophyta</taxon>
        <taxon>Spermatophyta</taxon>
        <taxon>Magnoliopsida</taxon>
        <taxon>eudicotyledons</taxon>
        <taxon>Gunneridae</taxon>
        <taxon>Pentapetalae</taxon>
        <taxon>rosids</taxon>
        <taxon>fabids</taxon>
        <taxon>Malpighiales</taxon>
        <taxon>Linaceae</taxon>
        <taxon>Linum</taxon>
    </lineage>
</organism>